<evidence type="ECO:0008006" key="3">
    <source>
        <dbReference type="Google" id="ProtNLM"/>
    </source>
</evidence>
<evidence type="ECO:0000313" key="1">
    <source>
        <dbReference type="EMBL" id="KAK2625860.1"/>
    </source>
</evidence>
<dbReference type="InterPro" id="IPR006439">
    <property type="entry name" value="HAD-SF_hydro_IA"/>
</dbReference>
<reference evidence="1" key="1">
    <citation type="submission" date="2023-06" db="EMBL/GenBank/DDBJ databases">
        <title>Draft genome of Marssonina rosae.</title>
        <authorList>
            <person name="Cheng Q."/>
        </authorList>
    </citation>
    <scope>NUCLEOTIDE SEQUENCE</scope>
    <source>
        <strain evidence="1">R4</strain>
    </source>
</reference>
<keyword evidence="2" id="KW-1185">Reference proteome</keyword>
<protein>
    <recommendedName>
        <fullName evidence="3">HAD-like protein</fullName>
    </recommendedName>
</protein>
<comment type="caution">
    <text evidence="1">The sequence shown here is derived from an EMBL/GenBank/DDBJ whole genome shotgun (WGS) entry which is preliminary data.</text>
</comment>
<dbReference type="Gene3D" id="1.10.150.240">
    <property type="entry name" value="Putative phosphatase, domain 2"/>
    <property type="match status" value="1"/>
</dbReference>
<name>A0AAD9WC27_9HELO</name>
<dbReference type="SFLD" id="SFLDS00003">
    <property type="entry name" value="Haloacid_Dehalogenase"/>
    <property type="match status" value="1"/>
</dbReference>
<dbReference type="Pfam" id="PF00702">
    <property type="entry name" value="Hydrolase"/>
    <property type="match status" value="1"/>
</dbReference>
<dbReference type="NCBIfam" id="TIGR01509">
    <property type="entry name" value="HAD-SF-IA-v3"/>
    <property type="match status" value="1"/>
</dbReference>
<accession>A0AAD9WC27</accession>
<organism evidence="1 2">
    <name type="scientific">Diplocarpon rosae</name>
    <dbReference type="NCBI Taxonomy" id="946125"/>
    <lineage>
        <taxon>Eukaryota</taxon>
        <taxon>Fungi</taxon>
        <taxon>Dikarya</taxon>
        <taxon>Ascomycota</taxon>
        <taxon>Pezizomycotina</taxon>
        <taxon>Leotiomycetes</taxon>
        <taxon>Helotiales</taxon>
        <taxon>Drepanopezizaceae</taxon>
        <taxon>Diplocarpon</taxon>
    </lineage>
</organism>
<dbReference type="SFLD" id="SFLDG01129">
    <property type="entry name" value="C1.5:_HAD__Beta-PGM__Phosphata"/>
    <property type="match status" value="1"/>
</dbReference>
<dbReference type="AlphaFoldDB" id="A0AAD9WC27"/>
<dbReference type="SUPFAM" id="SSF56784">
    <property type="entry name" value="HAD-like"/>
    <property type="match status" value="1"/>
</dbReference>
<proteinExistence type="predicted"/>
<dbReference type="EMBL" id="JAUBYV010000007">
    <property type="protein sequence ID" value="KAK2625860.1"/>
    <property type="molecule type" value="Genomic_DNA"/>
</dbReference>
<dbReference type="PANTHER" id="PTHR18901">
    <property type="entry name" value="2-DEOXYGLUCOSE-6-PHOSPHATE PHOSPHATASE 2"/>
    <property type="match status" value="1"/>
</dbReference>
<evidence type="ECO:0000313" key="2">
    <source>
        <dbReference type="Proteomes" id="UP001285354"/>
    </source>
</evidence>
<dbReference type="GO" id="GO:0016791">
    <property type="term" value="F:phosphatase activity"/>
    <property type="evidence" value="ECO:0007669"/>
    <property type="project" value="UniProtKB-ARBA"/>
</dbReference>
<gene>
    <name evidence="1" type="ORF">QTJ16_005172</name>
</gene>
<dbReference type="InterPro" id="IPR036412">
    <property type="entry name" value="HAD-like_sf"/>
</dbReference>
<sequence length="287" mass="31638">MASNNKFVTLPNMSLYLTTPSFPPVRACIFDMDGLLINTEDIYTLCHNILLARYSSGPMTWDIKSQLQGRPAAQSVALLLAHFNLSISVAEYTSQLHEIQEQEFRKAAPLPGIESLLADLRSAKTQGGQGRVHVALATSSNEEHFRIKTDHLTDLFSVFDPARRILGDDIRIPKGQGKPSPDIYLVALKAINDTLEPGEQTIRPEECLVFEDGIPGVVAGRRAGMRVVWVPHEGLANLWLGREGEVLAGRGEGAEVDPHELGVVGDGWGEQRVTLEEFPYKRYGIVV</sequence>
<dbReference type="PANTHER" id="PTHR18901:SF38">
    <property type="entry name" value="PSEUDOURIDINE-5'-PHOSPHATASE"/>
    <property type="match status" value="1"/>
</dbReference>
<dbReference type="Gene3D" id="3.40.50.1000">
    <property type="entry name" value="HAD superfamily/HAD-like"/>
    <property type="match status" value="1"/>
</dbReference>
<dbReference type="Proteomes" id="UP001285354">
    <property type="component" value="Unassembled WGS sequence"/>
</dbReference>
<dbReference type="InterPro" id="IPR023198">
    <property type="entry name" value="PGP-like_dom2"/>
</dbReference>
<dbReference type="InterPro" id="IPR023214">
    <property type="entry name" value="HAD_sf"/>
</dbReference>